<name>A0A154P8X0_DUFNO</name>
<evidence type="ECO:0000256" key="1">
    <source>
        <dbReference type="SAM" id="MobiDB-lite"/>
    </source>
</evidence>
<keyword evidence="3" id="KW-1185">Reference proteome</keyword>
<sequence length="61" mass="7243">MKQTVQKKISGKFQHEATNTVRKKNPQGTCYSAQRMIQQEKDRYPSAWRSRSRRQNRKSCA</sequence>
<dbReference type="EMBL" id="KQ434846">
    <property type="protein sequence ID" value="KZC08291.1"/>
    <property type="molecule type" value="Genomic_DNA"/>
</dbReference>
<evidence type="ECO:0000313" key="3">
    <source>
        <dbReference type="Proteomes" id="UP000076502"/>
    </source>
</evidence>
<proteinExistence type="predicted"/>
<evidence type="ECO:0000313" key="2">
    <source>
        <dbReference type="EMBL" id="KZC08291.1"/>
    </source>
</evidence>
<dbReference type="Proteomes" id="UP000076502">
    <property type="component" value="Unassembled WGS sequence"/>
</dbReference>
<dbReference type="AlphaFoldDB" id="A0A154P8X0"/>
<gene>
    <name evidence="2" type="ORF">WN55_09195</name>
</gene>
<accession>A0A154P8X0</accession>
<reference evidence="2 3" key="1">
    <citation type="submission" date="2015-07" db="EMBL/GenBank/DDBJ databases">
        <title>The genome of Dufourea novaeangliae.</title>
        <authorList>
            <person name="Pan H."/>
            <person name="Kapheim K."/>
        </authorList>
    </citation>
    <scope>NUCLEOTIDE SEQUENCE [LARGE SCALE GENOMIC DNA]</scope>
    <source>
        <strain evidence="2">0120121106</strain>
        <tissue evidence="2">Whole body</tissue>
    </source>
</reference>
<organism evidence="2 3">
    <name type="scientific">Dufourea novaeangliae</name>
    <name type="common">Sweat bee</name>
    <dbReference type="NCBI Taxonomy" id="178035"/>
    <lineage>
        <taxon>Eukaryota</taxon>
        <taxon>Metazoa</taxon>
        <taxon>Ecdysozoa</taxon>
        <taxon>Arthropoda</taxon>
        <taxon>Hexapoda</taxon>
        <taxon>Insecta</taxon>
        <taxon>Pterygota</taxon>
        <taxon>Neoptera</taxon>
        <taxon>Endopterygota</taxon>
        <taxon>Hymenoptera</taxon>
        <taxon>Apocrita</taxon>
        <taxon>Aculeata</taxon>
        <taxon>Apoidea</taxon>
        <taxon>Anthophila</taxon>
        <taxon>Halictidae</taxon>
        <taxon>Rophitinae</taxon>
        <taxon>Dufourea</taxon>
    </lineage>
</organism>
<protein>
    <submittedName>
        <fullName evidence="2">Uncharacterized protein</fullName>
    </submittedName>
</protein>
<feature type="compositionally biased region" description="Basic residues" evidence="1">
    <location>
        <begin position="50"/>
        <end position="61"/>
    </location>
</feature>
<feature type="region of interest" description="Disordered" evidence="1">
    <location>
        <begin position="37"/>
        <end position="61"/>
    </location>
</feature>